<dbReference type="Gene3D" id="3.40.630.30">
    <property type="match status" value="1"/>
</dbReference>
<sequence>MNDYAVTVVTRGEELPPLPEGNFFHSPELFRLVERSPGNTPYMAIASDRGGRVVGQLLVVTRRRGSWIPPYLYTHAHAYGEGEYAPGVNAEQVFGLLLDKVTLVLRRRLCLYIEFSDLSHKMFGYRYFRREGYYPMLWQEIHNSLHSMPPCQRLSRPMLKRLERLERRGITAREVETPEDLHDFYHVMRRYYRLKIRRYLPPKEQFEAMRETRSVRLFVTRYKGKAVGGCACVYSQGNAYLWFLAAKRRYPHLHLARFTVWKALNYAHEHHYEHMFFMDVGLPWRRNPFRDFILSFGGKPVSTYRWFRFSISWVNSLLRWLHRE</sequence>
<dbReference type="Pfam" id="PF13480">
    <property type="entry name" value="Acetyltransf_6"/>
    <property type="match status" value="1"/>
</dbReference>
<dbReference type="InterPro" id="IPR016181">
    <property type="entry name" value="Acyl_CoA_acyltransferase"/>
</dbReference>
<evidence type="ECO:0000313" key="2">
    <source>
        <dbReference type="EMBL" id="HIZ68915.1"/>
    </source>
</evidence>
<evidence type="ECO:0000313" key="3">
    <source>
        <dbReference type="Proteomes" id="UP000824055"/>
    </source>
</evidence>
<reference evidence="2" key="2">
    <citation type="submission" date="2021-04" db="EMBL/GenBank/DDBJ databases">
        <authorList>
            <person name="Gilroy R."/>
        </authorList>
    </citation>
    <scope>NUCLEOTIDE SEQUENCE</scope>
    <source>
        <strain evidence="2">ChiHecec3B27-8219</strain>
    </source>
</reference>
<accession>A0A9D2JV99</accession>
<evidence type="ECO:0000259" key="1">
    <source>
        <dbReference type="PROSITE" id="PS51186"/>
    </source>
</evidence>
<proteinExistence type="predicted"/>
<feature type="domain" description="N-acetyltransferase" evidence="1">
    <location>
        <begin position="170"/>
        <end position="320"/>
    </location>
</feature>
<dbReference type="InterPro" id="IPR000182">
    <property type="entry name" value="GNAT_dom"/>
</dbReference>
<dbReference type="SUPFAM" id="SSF55729">
    <property type="entry name" value="Acyl-CoA N-acyltransferases (Nat)"/>
    <property type="match status" value="1"/>
</dbReference>
<comment type="caution">
    <text evidence="2">The sequence shown here is derived from an EMBL/GenBank/DDBJ whole genome shotgun (WGS) entry which is preliminary data.</text>
</comment>
<gene>
    <name evidence="2" type="ORF">H9966_03385</name>
</gene>
<protein>
    <submittedName>
        <fullName evidence="2">GNAT family N-acetyltransferase</fullName>
    </submittedName>
</protein>
<dbReference type="EMBL" id="DXBE01000028">
    <property type="protein sequence ID" value="HIZ68915.1"/>
    <property type="molecule type" value="Genomic_DNA"/>
</dbReference>
<dbReference type="GO" id="GO:0016747">
    <property type="term" value="F:acyltransferase activity, transferring groups other than amino-acyl groups"/>
    <property type="evidence" value="ECO:0007669"/>
    <property type="project" value="InterPro"/>
</dbReference>
<name>A0A9D2JV99_9BACT</name>
<dbReference type="Proteomes" id="UP000824055">
    <property type="component" value="Unassembled WGS sequence"/>
</dbReference>
<reference evidence="2" key="1">
    <citation type="journal article" date="2021" name="PeerJ">
        <title>Extensive microbial diversity within the chicken gut microbiome revealed by metagenomics and culture.</title>
        <authorList>
            <person name="Gilroy R."/>
            <person name="Ravi A."/>
            <person name="Getino M."/>
            <person name="Pursley I."/>
            <person name="Horton D.L."/>
            <person name="Alikhan N.F."/>
            <person name="Baker D."/>
            <person name="Gharbi K."/>
            <person name="Hall N."/>
            <person name="Watson M."/>
            <person name="Adriaenssens E.M."/>
            <person name="Foster-Nyarko E."/>
            <person name="Jarju S."/>
            <person name="Secka A."/>
            <person name="Antonio M."/>
            <person name="Oren A."/>
            <person name="Chaudhuri R.R."/>
            <person name="La Ragione R."/>
            <person name="Hildebrand F."/>
            <person name="Pallen M.J."/>
        </authorList>
    </citation>
    <scope>NUCLEOTIDE SEQUENCE</scope>
    <source>
        <strain evidence="2">ChiHecec3B27-8219</strain>
    </source>
</reference>
<dbReference type="PROSITE" id="PS51186">
    <property type="entry name" value="GNAT"/>
    <property type="match status" value="1"/>
</dbReference>
<dbReference type="InterPro" id="IPR038740">
    <property type="entry name" value="BioF2-like_GNAT_dom"/>
</dbReference>
<organism evidence="2 3">
    <name type="scientific">Candidatus Prevotella avicola</name>
    <dbReference type="NCBI Taxonomy" id="2838738"/>
    <lineage>
        <taxon>Bacteria</taxon>
        <taxon>Pseudomonadati</taxon>
        <taxon>Bacteroidota</taxon>
        <taxon>Bacteroidia</taxon>
        <taxon>Bacteroidales</taxon>
        <taxon>Prevotellaceae</taxon>
        <taxon>Prevotella</taxon>
    </lineage>
</organism>
<dbReference type="AlphaFoldDB" id="A0A9D2JV99"/>